<name>A0ABU3PUK6_9ACTN</name>
<feature type="domain" description="TfoX N-terminal" evidence="1">
    <location>
        <begin position="24"/>
        <end position="89"/>
    </location>
</feature>
<dbReference type="EMBL" id="JAVYII010000003">
    <property type="protein sequence ID" value="MDT9592910.1"/>
    <property type="molecule type" value="Genomic_DNA"/>
</dbReference>
<sequence>MDEARAAGQRTLDDLAVGFLVRPGVDRRRMFGSDALAVDGRIFGFVVPGGSLVVKVPARRVDELLALPGAERMQIGRNPAREWVAVPEATGLWEQLLEESYAFVRGA</sequence>
<dbReference type="Pfam" id="PF04993">
    <property type="entry name" value="TfoX_N"/>
    <property type="match status" value="1"/>
</dbReference>
<organism evidence="2 3">
    <name type="scientific">Nocardioides imazamoxiresistens</name>
    <dbReference type="NCBI Taxonomy" id="3231893"/>
    <lineage>
        <taxon>Bacteria</taxon>
        <taxon>Bacillati</taxon>
        <taxon>Actinomycetota</taxon>
        <taxon>Actinomycetes</taxon>
        <taxon>Propionibacteriales</taxon>
        <taxon>Nocardioidaceae</taxon>
        <taxon>Nocardioides</taxon>
    </lineage>
</organism>
<comment type="caution">
    <text evidence="2">The sequence shown here is derived from an EMBL/GenBank/DDBJ whole genome shotgun (WGS) entry which is preliminary data.</text>
</comment>
<reference evidence="2 3" key="1">
    <citation type="submission" date="2023-08" db="EMBL/GenBank/DDBJ databases">
        <title>Nocardioides seae sp. nov., a bacterium isolated from a soil.</title>
        <authorList>
            <person name="Wang X."/>
        </authorList>
    </citation>
    <scope>NUCLEOTIDE SEQUENCE [LARGE SCALE GENOMIC DNA]</scope>
    <source>
        <strain evidence="2 3">YZH12</strain>
    </source>
</reference>
<dbReference type="SUPFAM" id="SSF159894">
    <property type="entry name" value="YgaC/TfoX-N like"/>
    <property type="match status" value="1"/>
</dbReference>
<accession>A0ABU3PUK6</accession>
<protein>
    <submittedName>
        <fullName evidence="2">TfoX/Sxy family protein</fullName>
    </submittedName>
</protein>
<dbReference type="RefSeq" id="WP_315732343.1">
    <property type="nucleotide sequence ID" value="NZ_JAVYII010000003.1"/>
</dbReference>
<dbReference type="InterPro" id="IPR007076">
    <property type="entry name" value="TfoX_N"/>
</dbReference>
<proteinExistence type="predicted"/>
<evidence type="ECO:0000259" key="1">
    <source>
        <dbReference type="Pfam" id="PF04993"/>
    </source>
</evidence>
<evidence type="ECO:0000313" key="2">
    <source>
        <dbReference type="EMBL" id="MDT9592910.1"/>
    </source>
</evidence>
<evidence type="ECO:0000313" key="3">
    <source>
        <dbReference type="Proteomes" id="UP001268542"/>
    </source>
</evidence>
<keyword evidence="3" id="KW-1185">Reference proteome</keyword>
<dbReference type="Proteomes" id="UP001268542">
    <property type="component" value="Unassembled WGS sequence"/>
</dbReference>
<gene>
    <name evidence="2" type="ORF">RDV89_07510</name>
</gene>
<dbReference type="Gene3D" id="3.30.1460.30">
    <property type="entry name" value="YgaC/TfoX-N like chaperone"/>
    <property type="match status" value="1"/>
</dbReference>